<dbReference type="EMBL" id="JAELVR010000004">
    <property type="protein sequence ID" value="MBJ6371303.1"/>
    <property type="molecule type" value="Genomic_DNA"/>
</dbReference>
<protein>
    <submittedName>
        <fullName evidence="6">2-dehydro-3-deoxy-6-phosphogalactonate aldolase</fullName>
    </submittedName>
</protein>
<dbReference type="InterPro" id="IPR013785">
    <property type="entry name" value="Aldolase_TIM"/>
</dbReference>
<evidence type="ECO:0000313" key="7">
    <source>
        <dbReference type="Proteomes" id="UP000619079"/>
    </source>
</evidence>
<reference evidence="6" key="1">
    <citation type="submission" date="2020-12" db="EMBL/GenBank/DDBJ databases">
        <title>Sedimentitalea sp. nov., isolated from sand in Incheon.</title>
        <authorList>
            <person name="Kim W."/>
        </authorList>
    </citation>
    <scope>NUCLEOTIDE SEQUENCE</scope>
    <source>
        <strain evidence="6">CAU 1593</strain>
    </source>
</reference>
<comment type="caution">
    <text evidence="6">The sequence shown here is derived from an EMBL/GenBank/DDBJ whole genome shotgun (WGS) entry which is preliminary data.</text>
</comment>
<dbReference type="NCBIfam" id="NF006600">
    <property type="entry name" value="PRK09140.1"/>
    <property type="match status" value="1"/>
</dbReference>
<comment type="subunit">
    <text evidence="3">Homotrimer.</text>
</comment>
<evidence type="ECO:0000256" key="5">
    <source>
        <dbReference type="ARBA" id="ARBA00023277"/>
    </source>
</evidence>
<dbReference type="Proteomes" id="UP000619079">
    <property type="component" value="Unassembled WGS sequence"/>
</dbReference>
<dbReference type="Pfam" id="PF01081">
    <property type="entry name" value="Aldolase"/>
    <property type="match status" value="1"/>
</dbReference>
<keyword evidence="4" id="KW-0456">Lyase</keyword>
<sequence>MSRPLIAILRGITPPDAVPVTRALIDAGIDRIEVPLNSPDALTSIAAMVDACGDTALIGAGTVLSVSEVDAVSVCGARLIVSPDCNPAVIARSKEQGLQSWPGVFTPTEAFTALRAGADALKLFPGGLAGPAGLQAMRAVLPAATPVFAVGGVDPSNIGTWLEAGADGFGIGTALYAPGRSASDIATRAAGLVTAFDAATSGRRG</sequence>
<dbReference type="RefSeq" id="WP_199024159.1">
    <property type="nucleotide sequence ID" value="NZ_JAELVR010000004.1"/>
</dbReference>
<evidence type="ECO:0000256" key="4">
    <source>
        <dbReference type="ARBA" id="ARBA00023239"/>
    </source>
</evidence>
<evidence type="ECO:0000313" key="6">
    <source>
        <dbReference type="EMBL" id="MBJ6371303.1"/>
    </source>
</evidence>
<keyword evidence="7" id="KW-1185">Reference proteome</keyword>
<dbReference type="InterPro" id="IPR000887">
    <property type="entry name" value="Aldlse_KDPG_KHG"/>
</dbReference>
<organism evidence="6 7">
    <name type="scientific">Sedimentitalea arenosa</name>
    <dbReference type="NCBI Taxonomy" id="2798803"/>
    <lineage>
        <taxon>Bacteria</taxon>
        <taxon>Pseudomonadati</taxon>
        <taxon>Pseudomonadota</taxon>
        <taxon>Alphaproteobacteria</taxon>
        <taxon>Rhodobacterales</taxon>
        <taxon>Paracoccaceae</taxon>
        <taxon>Sedimentitalea</taxon>
    </lineage>
</organism>
<evidence type="ECO:0000256" key="1">
    <source>
        <dbReference type="ARBA" id="ARBA00004761"/>
    </source>
</evidence>
<name>A0A8J7J970_9RHOB</name>
<comment type="similarity">
    <text evidence="2">Belongs to the KHG/KDPG aldolase family.</text>
</comment>
<proteinExistence type="inferred from homology"/>
<comment type="pathway">
    <text evidence="1">Carbohydrate acid metabolism.</text>
</comment>
<dbReference type="SUPFAM" id="SSF51569">
    <property type="entry name" value="Aldolase"/>
    <property type="match status" value="1"/>
</dbReference>
<dbReference type="PANTHER" id="PTHR30246:SF1">
    <property type="entry name" value="2-DEHYDRO-3-DEOXY-6-PHOSPHOGALACTONATE ALDOLASE-RELATED"/>
    <property type="match status" value="1"/>
</dbReference>
<dbReference type="CDD" id="cd00452">
    <property type="entry name" value="KDPG_aldolase"/>
    <property type="match status" value="1"/>
</dbReference>
<accession>A0A8J7J970</accession>
<evidence type="ECO:0000256" key="3">
    <source>
        <dbReference type="ARBA" id="ARBA00011233"/>
    </source>
</evidence>
<dbReference type="PANTHER" id="PTHR30246">
    <property type="entry name" value="2-KETO-3-DEOXY-6-PHOSPHOGLUCONATE ALDOLASE"/>
    <property type="match status" value="1"/>
</dbReference>
<dbReference type="GO" id="GO:0016829">
    <property type="term" value="F:lyase activity"/>
    <property type="evidence" value="ECO:0007669"/>
    <property type="project" value="UniProtKB-KW"/>
</dbReference>
<dbReference type="Gene3D" id="3.20.20.70">
    <property type="entry name" value="Aldolase class I"/>
    <property type="match status" value="1"/>
</dbReference>
<dbReference type="AlphaFoldDB" id="A0A8J7J970"/>
<evidence type="ECO:0000256" key="2">
    <source>
        <dbReference type="ARBA" id="ARBA00006906"/>
    </source>
</evidence>
<gene>
    <name evidence="6" type="ORF">JF290_07160</name>
</gene>
<keyword evidence="5" id="KW-0119">Carbohydrate metabolism</keyword>